<accession>U4TRI0</accession>
<evidence type="ECO:0000256" key="1">
    <source>
        <dbReference type="SAM" id="MobiDB-lite"/>
    </source>
</evidence>
<feature type="region of interest" description="Disordered" evidence="1">
    <location>
        <begin position="1"/>
        <end position="126"/>
    </location>
</feature>
<dbReference type="AlphaFoldDB" id="U4TRI0"/>
<dbReference type="eggNOG" id="ENOG5030QIF">
    <property type="taxonomic scope" value="Bacteria"/>
</dbReference>
<dbReference type="HOGENOM" id="CLU_1244025_0_0_9"/>
<dbReference type="Proteomes" id="UP000030647">
    <property type="component" value="Unassembled WGS sequence"/>
</dbReference>
<name>U4TRI0_9LACO</name>
<keyword evidence="3" id="KW-1185">Reference proteome</keyword>
<dbReference type="EMBL" id="KI271604">
    <property type="protein sequence ID" value="ERL64112.1"/>
    <property type="molecule type" value="Genomic_DNA"/>
</dbReference>
<proteinExistence type="predicted"/>
<feature type="compositionally biased region" description="Low complexity" evidence="1">
    <location>
        <begin position="70"/>
        <end position="126"/>
    </location>
</feature>
<protein>
    <submittedName>
        <fullName evidence="2">Uncharacterized protein</fullName>
    </submittedName>
</protein>
<feature type="compositionally biased region" description="Low complexity" evidence="1">
    <location>
        <begin position="47"/>
        <end position="59"/>
    </location>
</feature>
<sequence length="222" mass="22795">MFLLAGCSEGTKNNSAAVSQADTTTSSVKTPKANKKANSKTDKHTDPTVTAASSSSTPDNSVGTDESADNTDTSSQQSTTAGNEQSQQTTSTSTPATTSSSEEQSSGVASASTSSEKAEADSASESTVPVAAYYGKWVGADGFTIYYNASGNMVISQQGSTTMSPVVAEQMSDGRVLFRATKPGIDNILAKIGSDGKMYLTMAGYDSLALTKDAGWDGQLPE</sequence>
<gene>
    <name evidence="2" type="ORF">L248_1554</name>
</gene>
<evidence type="ECO:0000313" key="2">
    <source>
        <dbReference type="EMBL" id="ERL64112.1"/>
    </source>
</evidence>
<feature type="compositionally biased region" description="Polar residues" evidence="1">
    <location>
        <begin position="10"/>
        <end position="29"/>
    </location>
</feature>
<reference evidence="3" key="1">
    <citation type="journal article" date="2013" name="Genome Announc.">
        <title>Whole-Genome Sequencing of Lactobacillus shenzhenensis Strain LY-73T.</title>
        <authorList>
            <person name="Lin Z."/>
            <person name="Liu Z."/>
            <person name="Yang R."/>
            <person name="Zou Y."/>
            <person name="Wan D."/>
            <person name="Chen J."/>
            <person name="Guo M."/>
            <person name="Zhao J."/>
            <person name="Fang C."/>
            <person name="Yang R."/>
            <person name="Liu F."/>
        </authorList>
    </citation>
    <scope>NUCLEOTIDE SEQUENCE [LARGE SCALE GENOMIC DNA]</scope>
    <source>
        <strain evidence="3">LY-73</strain>
    </source>
</reference>
<evidence type="ECO:0000313" key="3">
    <source>
        <dbReference type="Proteomes" id="UP000030647"/>
    </source>
</evidence>
<organism evidence="2 3">
    <name type="scientific">Schleiferilactobacillus shenzhenensis LY-73</name>
    <dbReference type="NCBI Taxonomy" id="1231336"/>
    <lineage>
        <taxon>Bacteria</taxon>
        <taxon>Bacillati</taxon>
        <taxon>Bacillota</taxon>
        <taxon>Bacilli</taxon>
        <taxon>Lactobacillales</taxon>
        <taxon>Lactobacillaceae</taxon>
        <taxon>Schleiferilactobacillus</taxon>
    </lineage>
</organism>